<keyword evidence="2" id="KW-1185">Reference proteome</keyword>
<proteinExistence type="predicted"/>
<comment type="caution">
    <text evidence="1">The sequence shown here is derived from an EMBL/GenBank/DDBJ whole genome shotgun (WGS) entry which is preliminary data.</text>
</comment>
<organism evidence="1 2">
    <name type="scientific">Colwellia echini</name>
    <dbReference type="NCBI Taxonomy" id="1982103"/>
    <lineage>
        <taxon>Bacteria</taxon>
        <taxon>Pseudomonadati</taxon>
        <taxon>Pseudomonadota</taxon>
        <taxon>Gammaproteobacteria</taxon>
        <taxon>Alteromonadales</taxon>
        <taxon>Colwelliaceae</taxon>
        <taxon>Colwellia</taxon>
    </lineage>
</organism>
<dbReference type="RefSeq" id="WP_101343751.1">
    <property type="nucleotide sequence ID" value="NZ_PJAI02000049.1"/>
</dbReference>
<dbReference type="Proteomes" id="UP000815846">
    <property type="component" value="Unassembled WGS sequence"/>
</dbReference>
<protein>
    <recommendedName>
        <fullName evidence="3">HEPN AbiU2-like domain-containing protein</fullName>
    </recommendedName>
</protein>
<evidence type="ECO:0000313" key="2">
    <source>
        <dbReference type="Proteomes" id="UP000815846"/>
    </source>
</evidence>
<evidence type="ECO:0008006" key="3">
    <source>
        <dbReference type="Google" id="ProtNLM"/>
    </source>
</evidence>
<gene>
    <name evidence="1" type="ORF">CWS31_017095</name>
</gene>
<accession>A0ABY3MSK3</accession>
<evidence type="ECO:0000313" key="1">
    <source>
        <dbReference type="EMBL" id="TYK64168.1"/>
    </source>
</evidence>
<sequence length="246" mass="28631">MKPNFVHEGYAEKIFVKLWCHGKTLLDLSPNISTTPTRQLWDVSSHYAISRTLIETYDALFYISLDNVDEIERDFRIKFWRLHSESRREKMLELIRSKHPELNYVKEEVCLLHSQVLQHPHLEKCDKGLKTKLEKKRYETYHINQGERDSRSGIDNDYHKAVVMQLSSHVHTHPFSVSQLMDFKAGDPECLTLMSISLQYASAFLAKAINDLGVLFQPRVPSYSQEVKDLLNLWQSILKNGVNKGS</sequence>
<name>A0ABY3MSK3_9GAMM</name>
<reference evidence="1 2" key="1">
    <citation type="submission" date="2019-08" db="EMBL/GenBank/DDBJ databases">
        <title>Microbe sample from Colwellia echini.</title>
        <authorList>
            <person name="Christiansen L."/>
            <person name="Pathiraja D."/>
            <person name="Schultz-Johansen M."/>
            <person name="Choi I.-G."/>
            <person name="Stougaard P."/>
        </authorList>
    </citation>
    <scope>NUCLEOTIDE SEQUENCE [LARGE SCALE GENOMIC DNA]</scope>
    <source>
        <strain evidence="1 2">A3</strain>
    </source>
</reference>
<dbReference type="EMBL" id="PJAI02000049">
    <property type="protein sequence ID" value="TYK64168.1"/>
    <property type="molecule type" value="Genomic_DNA"/>
</dbReference>